<evidence type="ECO:0000256" key="1">
    <source>
        <dbReference type="SAM" id="MobiDB-lite"/>
    </source>
</evidence>
<comment type="caution">
    <text evidence="2">The sequence shown here is derived from an EMBL/GenBank/DDBJ whole genome shotgun (WGS) entry which is preliminary data.</text>
</comment>
<feature type="compositionally biased region" description="Acidic residues" evidence="1">
    <location>
        <begin position="171"/>
        <end position="181"/>
    </location>
</feature>
<sequence length="365" mass="40565">MPTDAELETSLRDAVRALYDDPDASVRRIRAKAEEDLSVEEGFFKNEEWKERSKQIIQDQFDRKEEEQQRASKTKKRPSPSTQGSRPRKKSRVEDVREEEEESSTALSEPPESDEQSEEEPPKKKTKAQQQKAGKPAKSVKKAAPKKEKPKPKAKKPASSESELSDAPSEPADDKEEEEAEANPAAKAQDDNDDISSELSSVIDDPEPVKKKSKAKNGDVKSSSKQRRSSTSTKSKSGAEPDPNSEEIKRLQGWLVKCGIRKVWGKELKPFNTPKAKIAHLKKMLSDVGMTGRYSNEKAAQIKEARELAADIEAVQEGNERWGKGEDGSADEEDGSGKDGGRPRRRLVRGAANYDFLSSDGEETD</sequence>
<reference evidence="2 3" key="1">
    <citation type="submission" date="2023-08" db="EMBL/GenBank/DDBJ databases">
        <title>Black Yeasts Isolated from many extreme environments.</title>
        <authorList>
            <person name="Coleine C."/>
            <person name="Stajich J.E."/>
            <person name="Selbmann L."/>
        </authorList>
    </citation>
    <scope>NUCLEOTIDE SEQUENCE [LARGE SCALE GENOMIC DNA]</scope>
    <source>
        <strain evidence="2 3">CCFEE 5885</strain>
    </source>
</reference>
<name>A0ABR0KFM6_9EURO</name>
<feature type="compositionally biased region" description="Basic and acidic residues" evidence="1">
    <location>
        <begin position="318"/>
        <end position="327"/>
    </location>
</feature>
<feature type="compositionally biased region" description="Low complexity" evidence="1">
    <location>
        <begin position="157"/>
        <end position="170"/>
    </location>
</feature>
<dbReference type="EMBL" id="JAVRRG010000036">
    <property type="protein sequence ID" value="KAK5094176.1"/>
    <property type="molecule type" value="Genomic_DNA"/>
</dbReference>
<dbReference type="PANTHER" id="PTHR15410:SF2">
    <property type="entry name" value="HIRA-INTERACTING PROTEIN 3"/>
    <property type="match status" value="1"/>
</dbReference>
<protein>
    <recommendedName>
        <fullName evidence="4">Transcriptional regulator</fullName>
    </recommendedName>
</protein>
<evidence type="ECO:0000313" key="3">
    <source>
        <dbReference type="Proteomes" id="UP001345013"/>
    </source>
</evidence>
<organism evidence="2 3">
    <name type="scientific">Lithohypha guttulata</name>
    <dbReference type="NCBI Taxonomy" id="1690604"/>
    <lineage>
        <taxon>Eukaryota</taxon>
        <taxon>Fungi</taxon>
        <taxon>Dikarya</taxon>
        <taxon>Ascomycota</taxon>
        <taxon>Pezizomycotina</taxon>
        <taxon>Eurotiomycetes</taxon>
        <taxon>Chaetothyriomycetidae</taxon>
        <taxon>Chaetothyriales</taxon>
        <taxon>Trichomeriaceae</taxon>
        <taxon>Lithohypha</taxon>
    </lineage>
</organism>
<feature type="region of interest" description="Disordered" evidence="1">
    <location>
        <begin position="33"/>
        <end position="250"/>
    </location>
</feature>
<keyword evidence="3" id="KW-1185">Reference proteome</keyword>
<feature type="region of interest" description="Disordered" evidence="1">
    <location>
        <begin position="316"/>
        <end position="365"/>
    </location>
</feature>
<feature type="compositionally biased region" description="Basic residues" evidence="1">
    <location>
        <begin position="138"/>
        <end position="156"/>
    </location>
</feature>
<gene>
    <name evidence="2" type="ORF">LTR24_003781</name>
</gene>
<dbReference type="InterPro" id="IPR037647">
    <property type="entry name" value="HIRIP3"/>
</dbReference>
<evidence type="ECO:0008006" key="4">
    <source>
        <dbReference type="Google" id="ProtNLM"/>
    </source>
</evidence>
<dbReference type="Proteomes" id="UP001345013">
    <property type="component" value="Unassembled WGS sequence"/>
</dbReference>
<proteinExistence type="predicted"/>
<dbReference type="PANTHER" id="PTHR15410">
    <property type="entry name" value="HIRA-INTERACTING PROTEIN 3"/>
    <property type="match status" value="1"/>
</dbReference>
<feature type="compositionally biased region" description="Basic and acidic residues" evidence="1">
    <location>
        <begin position="42"/>
        <end position="70"/>
    </location>
</feature>
<feature type="compositionally biased region" description="Low complexity" evidence="1">
    <location>
        <begin position="128"/>
        <end position="137"/>
    </location>
</feature>
<accession>A0ABR0KFM6</accession>
<evidence type="ECO:0000313" key="2">
    <source>
        <dbReference type="EMBL" id="KAK5094176.1"/>
    </source>
</evidence>